<organism evidence="2 3">
    <name type="scientific">Solanum tuberosum</name>
    <name type="common">Potato</name>
    <dbReference type="NCBI Taxonomy" id="4113"/>
    <lineage>
        <taxon>Eukaryota</taxon>
        <taxon>Viridiplantae</taxon>
        <taxon>Streptophyta</taxon>
        <taxon>Embryophyta</taxon>
        <taxon>Tracheophyta</taxon>
        <taxon>Spermatophyta</taxon>
        <taxon>Magnoliopsida</taxon>
        <taxon>eudicotyledons</taxon>
        <taxon>Gunneridae</taxon>
        <taxon>Pentapetalae</taxon>
        <taxon>asterids</taxon>
        <taxon>lamiids</taxon>
        <taxon>Solanales</taxon>
        <taxon>Solanaceae</taxon>
        <taxon>Solanoideae</taxon>
        <taxon>Solaneae</taxon>
        <taxon>Solanum</taxon>
    </lineage>
</organism>
<feature type="compositionally biased region" description="Acidic residues" evidence="1">
    <location>
        <begin position="33"/>
        <end position="42"/>
    </location>
</feature>
<protein>
    <submittedName>
        <fullName evidence="2">Uncharacterized protein</fullName>
    </submittedName>
</protein>
<proteinExistence type="predicted"/>
<evidence type="ECO:0000313" key="2">
    <source>
        <dbReference type="EnsemblPlants" id="PGSC0003DMT400096649"/>
    </source>
</evidence>
<evidence type="ECO:0000313" key="3">
    <source>
        <dbReference type="Proteomes" id="UP000011115"/>
    </source>
</evidence>
<reference evidence="2" key="2">
    <citation type="submission" date="2015-06" db="UniProtKB">
        <authorList>
            <consortium name="EnsemblPlants"/>
        </authorList>
    </citation>
    <scope>IDENTIFICATION</scope>
    <source>
        <strain evidence="2">DM1-3 516 R44</strain>
    </source>
</reference>
<accession>M1DYY0</accession>
<reference evidence="3" key="1">
    <citation type="journal article" date="2011" name="Nature">
        <title>Genome sequence and analysis of the tuber crop potato.</title>
        <authorList>
            <consortium name="The Potato Genome Sequencing Consortium"/>
        </authorList>
    </citation>
    <scope>NUCLEOTIDE SEQUENCE [LARGE SCALE GENOMIC DNA]</scope>
    <source>
        <strain evidence="3">cv. DM1-3 516 R44</strain>
    </source>
</reference>
<evidence type="ECO:0000256" key="1">
    <source>
        <dbReference type="SAM" id="MobiDB-lite"/>
    </source>
</evidence>
<dbReference type="AlphaFoldDB" id="M1DYY0"/>
<sequence length="163" mass="18572">MFYRGNKKAFFLPRLNTALCKWTGVPLLDTEEAAAESDDDGGDDNRSTRSQSPLSSARVEEDLAAVRRRLGRAFSDTTLIPPITTLEVGMLRYELRQEMRKGLKRDRLLVRIWKTMNIIFTYVALRQEIPGIEKGDFQHFSFMDEAVNGLVPPEELDSDDDTS</sequence>
<dbReference type="EnsemblPlants" id="PGSC0003DMT400096649">
    <property type="protein sequence ID" value="PGSC0003DMT400096649"/>
    <property type="gene ID" value="PGSC0003DMG400046220"/>
</dbReference>
<feature type="region of interest" description="Disordered" evidence="1">
    <location>
        <begin position="33"/>
        <end position="59"/>
    </location>
</feature>
<dbReference type="InParanoid" id="M1DYY0"/>
<dbReference type="Gramene" id="PGSC0003DMT400096649">
    <property type="protein sequence ID" value="PGSC0003DMT400096649"/>
    <property type="gene ID" value="PGSC0003DMG400046220"/>
</dbReference>
<dbReference type="HOGENOM" id="CLU_055921_2_0_1"/>
<dbReference type="Proteomes" id="UP000011115">
    <property type="component" value="Unassembled WGS sequence"/>
</dbReference>
<dbReference type="PaxDb" id="4113-PGSC0003DMT400096649"/>
<name>M1DYY0_SOLTU</name>
<keyword evidence="3" id="KW-1185">Reference proteome</keyword>